<keyword evidence="2" id="KW-1185">Reference proteome</keyword>
<dbReference type="EMBL" id="UYWY01021015">
    <property type="protein sequence ID" value="VDM43172.1"/>
    <property type="molecule type" value="Genomic_DNA"/>
</dbReference>
<evidence type="ECO:0000313" key="2">
    <source>
        <dbReference type="Proteomes" id="UP000050794"/>
    </source>
</evidence>
<evidence type="ECO:0000313" key="3">
    <source>
        <dbReference type="WBParaSite" id="TCNE_0001185101-mRNA-1"/>
    </source>
</evidence>
<dbReference type="AlphaFoldDB" id="A0A183UTN1"/>
<accession>A0A183UTN1</accession>
<organism evidence="2 3">
    <name type="scientific">Toxocara canis</name>
    <name type="common">Canine roundworm</name>
    <dbReference type="NCBI Taxonomy" id="6265"/>
    <lineage>
        <taxon>Eukaryota</taxon>
        <taxon>Metazoa</taxon>
        <taxon>Ecdysozoa</taxon>
        <taxon>Nematoda</taxon>
        <taxon>Chromadorea</taxon>
        <taxon>Rhabditida</taxon>
        <taxon>Spirurina</taxon>
        <taxon>Ascaridomorpha</taxon>
        <taxon>Ascaridoidea</taxon>
        <taxon>Toxocaridae</taxon>
        <taxon>Toxocara</taxon>
    </lineage>
</organism>
<gene>
    <name evidence="1" type="ORF">TCNE_LOCUS11851</name>
</gene>
<dbReference type="Proteomes" id="UP000050794">
    <property type="component" value="Unassembled WGS sequence"/>
</dbReference>
<evidence type="ECO:0000313" key="1">
    <source>
        <dbReference type="EMBL" id="VDM43172.1"/>
    </source>
</evidence>
<dbReference type="WBParaSite" id="TCNE_0001185101-mRNA-1">
    <property type="protein sequence ID" value="TCNE_0001185101-mRNA-1"/>
    <property type="gene ID" value="TCNE_0001185101"/>
</dbReference>
<reference evidence="3" key="1">
    <citation type="submission" date="2016-06" db="UniProtKB">
        <authorList>
            <consortium name="WormBaseParasite"/>
        </authorList>
    </citation>
    <scope>IDENTIFICATION</scope>
</reference>
<reference evidence="1 2" key="2">
    <citation type="submission" date="2018-11" db="EMBL/GenBank/DDBJ databases">
        <authorList>
            <consortium name="Pathogen Informatics"/>
        </authorList>
    </citation>
    <scope>NUCLEOTIDE SEQUENCE [LARGE SCALE GENOMIC DNA]</scope>
</reference>
<protein>
    <submittedName>
        <fullName evidence="3">Phosphoglycolate phosphatase</fullName>
    </submittedName>
</protein>
<sequence length="85" mass="9479">MRPVKGHCMPGYAIRMSLAAYDPEMLCMGDTEVDVDVANKVVAKCAEMNDITEDVKYGIVWKKGPKFFPPIVRLSNNLIDMNTAN</sequence>
<name>A0A183UTN1_TOXCA</name>
<proteinExistence type="predicted"/>